<evidence type="ECO:0000256" key="5">
    <source>
        <dbReference type="ARBA" id="ARBA00022771"/>
    </source>
</evidence>
<organism evidence="12 13">
    <name type="scientific">Campylobacter mucosalis CCUG 21559</name>
    <dbReference type="NCBI Taxonomy" id="1032067"/>
    <lineage>
        <taxon>Bacteria</taxon>
        <taxon>Pseudomonadati</taxon>
        <taxon>Campylobacterota</taxon>
        <taxon>Epsilonproteobacteria</taxon>
        <taxon>Campylobacterales</taxon>
        <taxon>Campylobacteraceae</taxon>
        <taxon>Campylobacter</taxon>
    </lineage>
</organism>
<keyword evidence="9" id="KW-0378">Hydrolase</keyword>
<dbReference type="InterPro" id="IPR017968">
    <property type="entry name" value="Acylphosphatase_CS"/>
</dbReference>
<evidence type="ECO:0000256" key="6">
    <source>
        <dbReference type="ARBA" id="ARBA00022833"/>
    </source>
</evidence>
<feature type="domain" description="YrdC-like" evidence="11">
    <location>
        <begin position="199"/>
        <end position="384"/>
    </location>
</feature>
<evidence type="ECO:0000256" key="2">
    <source>
        <dbReference type="ARBA" id="ARBA00008097"/>
    </source>
</evidence>
<evidence type="ECO:0000256" key="9">
    <source>
        <dbReference type="PROSITE-ProRule" id="PRU00520"/>
    </source>
</evidence>
<dbReference type="UniPathway" id="UPA00335"/>
<dbReference type="GO" id="GO:0051604">
    <property type="term" value="P:protein maturation"/>
    <property type="evidence" value="ECO:0007669"/>
    <property type="project" value="TreeGrafter"/>
</dbReference>
<name>A0A6G5QI31_9BACT</name>
<dbReference type="GO" id="GO:0003998">
    <property type="term" value="F:acylphosphatase activity"/>
    <property type="evidence" value="ECO:0007669"/>
    <property type="project" value="UniProtKB-EC"/>
</dbReference>
<keyword evidence="13" id="KW-1185">Reference proteome</keyword>
<dbReference type="SUPFAM" id="SSF55821">
    <property type="entry name" value="YrdC/RibB"/>
    <property type="match status" value="1"/>
</dbReference>
<comment type="catalytic activity">
    <reaction evidence="9">
        <text>an acyl phosphate + H2O = a carboxylate + phosphate + H(+)</text>
        <dbReference type="Rhea" id="RHEA:14965"/>
        <dbReference type="ChEBI" id="CHEBI:15377"/>
        <dbReference type="ChEBI" id="CHEBI:15378"/>
        <dbReference type="ChEBI" id="CHEBI:29067"/>
        <dbReference type="ChEBI" id="CHEBI:43474"/>
        <dbReference type="ChEBI" id="CHEBI:59918"/>
        <dbReference type="EC" id="3.6.1.7"/>
    </reaction>
</comment>
<feature type="domain" description="Acylphosphatase-like" evidence="10">
    <location>
        <begin position="4"/>
        <end position="89"/>
    </location>
</feature>
<dbReference type="InterPro" id="IPR004421">
    <property type="entry name" value="Carbamoyltransferase_HypF"/>
</dbReference>
<evidence type="ECO:0000256" key="4">
    <source>
        <dbReference type="ARBA" id="ARBA00022723"/>
    </source>
</evidence>
<reference evidence="12 13" key="1">
    <citation type="submission" date="2016-07" db="EMBL/GenBank/DDBJ databases">
        <title>Comparative genomics of the Campylobacter concisus group.</title>
        <authorList>
            <person name="Miller W.G."/>
            <person name="Yee E."/>
            <person name="Chapman M.H."/>
            <person name="Huynh S."/>
            <person name="Bono J.L."/>
            <person name="On S.L.W."/>
            <person name="StLeger J."/>
            <person name="Foster G."/>
            <person name="Parker C.T."/>
        </authorList>
    </citation>
    <scope>NUCLEOTIDE SEQUENCE [LARGE SCALE GENOMIC DNA]</scope>
    <source>
        <strain evidence="12 13">CCUG 21559</strain>
    </source>
</reference>
<keyword evidence="3" id="KW-0436">Ligase</keyword>
<dbReference type="InterPro" id="IPR036046">
    <property type="entry name" value="Acylphosphatase-like_dom_sf"/>
</dbReference>
<sequence length="740" mass="84782">MKISKRYEIRGLVQGVGFRPFVYNLATRYKINGEIYNDDEGVKLNFYADTKALESFESALFKELPALARIDDFKVFSDDKSFDTLLIIASKSAKKQAAILPDFALCDECEREFYDPKNRRYKYPFINCTNCGPRFSIIKSLPYDRINTTMSVFTMCKECQNEYENPLDRRYHAQPTSCVKCGPKLMLKDLNAKILSTNDGAIKQTARLIKQGKILAIKGLGGFHLVCDATNKNALKTLRKRKNRPDKPFALMCKNLENAKKIAQISKKESELLSSNLKPIVLLKAKKNEILSNLVAPNLDVLGIMLPFSGIHLALFEHLDCDIVATSANISGEPVIYDEKEILRLLSGVVDYYLDHDREIYSPSDDSIAFLTSKDTHYVRTSRGLNPYFKQLKCEKKGVFLALGAELKNQFCIYNNGELIISPYIGDLKNVSTFDRFKSVLELFKSVYELKFDMAIADLHPHFLNLKYAREQGIKTIQIQHHYAHLLAVMFENNLDYKNSYLGFCFDGTGYGDDGQIWGGEVLKIDGAKYQRLWHFDDFVLFGGENSIKNIYQIAYSIILKYGLEQEASKFLVNFDQKRLKMLKNIYKSDTKRIKTSSLGRIFDAFCSIILGLESISYEAQSGMELEQFYDKNLEYSYKFELENGGIINFKNALKMALKDDKIHAVTGFINAIVDIVINIAKEQKCEILLSGGVFQNRVLLEALMNKFDKQNIKYYYCKRHTNNDTNICLGQMYFLLYLI</sequence>
<evidence type="ECO:0000256" key="7">
    <source>
        <dbReference type="ARBA" id="ARBA00048220"/>
    </source>
</evidence>
<dbReference type="GO" id="GO:0003725">
    <property type="term" value="F:double-stranded RNA binding"/>
    <property type="evidence" value="ECO:0007669"/>
    <property type="project" value="InterPro"/>
</dbReference>
<comment type="catalytic activity">
    <reaction evidence="7">
        <text>C-terminal L-cysteinyl-[HypE protein] + carbamoyl phosphate + ATP + H2O = C-terminal S-carboxamide-L-cysteinyl-[HypE protein] + AMP + phosphate + diphosphate + H(+)</text>
        <dbReference type="Rhea" id="RHEA:55636"/>
        <dbReference type="Rhea" id="RHEA-COMP:14247"/>
        <dbReference type="Rhea" id="RHEA-COMP:14392"/>
        <dbReference type="ChEBI" id="CHEBI:15377"/>
        <dbReference type="ChEBI" id="CHEBI:15378"/>
        <dbReference type="ChEBI" id="CHEBI:30616"/>
        <dbReference type="ChEBI" id="CHEBI:33019"/>
        <dbReference type="ChEBI" id="CHEBI:43474"/>
        <dbReference type="ChEBI" id="CHEBI:58228"/>
        <dbReference type="ChEBI" id="CHEBI:76913"/>
        <dbReference type="ChEBI" id="CHEBI:139126"/>
        <dbReference type="ChEBI" id="CHEBI:456215"/>
    </reaction>
</comment>
<proteinExistence type="inferred from homology"/>
<feature type="active site" evidence="9">
    <location>
        <position position="37"/>
    </location>
</feature>
<evidence type="ECO:0000259" key="11">
    <source>
        <dbReference type="PROSITE" id="PS51163"/>
    </source>
</evidence>
<dbReference type="Gene3D" id="3.30.110.120">
    <property type="match status" value="1"/>
</dbReference>
<dbReference type="Gene3D" id="3.30.420.360">
    <property type="match status" value="1"/>
</dbReference>
<dbReference type="PROSITE" id="PS51163">
    <property type="entry name" value="YRDC"/>
    <property type="match status" value="1"/>
</dbReference>
<dbReference type="GO" id="GO:0016874">
    <property type="term" value="F:ligase activity"/>
    <property type="evidence" value="ECO:0007669"/>
    <property type="project" value="UniProtKB-UniRule"/>
</dbReference>
<dbReference type="Pfam" id="PF00708">
    <property type="entry name" value="Acylphosphatase"/>
    <property type="match status" value="1"/>
</dbReference>
<keyword evidence="4" id="KW-0479">Metal-binding</keyword>
<dbReference type="PIRSF" id="PIRSF006256">
    <property type="entry name" value="CMPcnvr_hdrg_mat"/>
    <property type="match status" value="1"/>
</dbReference>
<dbReference type="Pfam" id="PF17788">
    <property type="entry name" value="HypF_C"/>
    <property type="match status" value="1"/>
</dbReference>
<dbReference type="InterPro" id="IPR041440">
    <property type="entry name" value="HypF_C"/>
</dbReference>
<dbReference type="AlphaFoldDB" id="A0A6G5QI31"/>
<dbReference type="NCBIfam" id="TIGR00143">
    <property type="entry name" value="hypF"/>
    <property type="match status" value="1"/>
</dbReference>
<dbReference type="InterPro" id="IPR001792">
    <property type="entry name" value="Acylphosphatase-like_dom"/>
</dbReference>
<dbReference type="InterPro" id="IPR017945">
    <property type="entry name" value="DHBP_synth_RibB-like_a/b_dom"/>
</dbReference>
<dbReference type="SUPFAM" id="SSF54975">
    <property type="entry name" value="Acylphosphatase/BLUF domain-like"/>
    <property type="match status" value="1"/>
</dbReference>
<evidence type="ECO:0000256" key="8">
    <source>
        <dbReference type="PIRNR" id="PIRNR006256"/>
    </source>
</evidence>
<evidence type="ECO:0000259" key="10">
    <source>
        <dbReference type="PROSITE" id="PS51160"/>
    </source>
</evidence>
<dbReference type="RefSeq" id="WP_171993978.1">
    <property type="nucleotide sequence ID" value="NZ_CP012542.1"/>
</dbReference>
<keyword evidence="5" id="KW-0863">Zinc-finger</keyword>
<dbReference type="GO" id="GO:0008270">
    <property type="term" value="F:zinc ion binding"/>
    <property type="evidence" value="ECO:0007669"/>
    <property type="project" value="UniProtKB-KW"/>
</dbReference>
<dbReference type="InterPro" id="IPR055128">
    <property type="entry name" value="HypF_C_2"/>
</dbReference>
<dbReference type="PANTHER" id="PTHR42959:SF1">
    <property type="entry name" value="CARBAMOYLTRANSFERASE HYPF"/>
    <property type="match status" value="1"/>
</dbReference>
<dbReference type="InterPro" id="IPR011125">
    <property type="entry name" value="Znf_HypF"/>
</dbReference>
<dbReference type="PROSITE" id="PS51160">
    <property type="entry name" value="ACYLPHOSPHATASE_3"/>
    <property type="match status" value="1"/>
</dbReference>
<comment type="similarity">
    <text evidence="2 8">Belongs to the carbamoyltransferase HypF family.</text>
</comment>
<protein>
    <recommendedName>
        <fullName evidence="8">Carbamoyltransferase</fullName>
        <ecNumber evidence="8">6.2.-.-</ecNumber>
    </recommendedName>
</protein>
<dbReference type="InterPro" id="IPR051060">
    <property type="entry name" value="Carbamoyltrans_HypF-like"/>
</dbReference>
<evidence type="ECO:0000256" key="3">
    <source>
        <dbReference type="ARBA" id="ARBA00022598"/>
    </source>
</evidence>
<evidence type="ECO:0000313" key="12">
    <source>
        <dbReference type="EMBL" id="QCD45156.1"/>
    </source>
</evidence>
<dbReference type="EMBL" id="CP012542">
    <property type="protein sequence ID" value="QCD45156.1"/>
    <property type="molecule type" value="Genomic_DNA"/>
</dbReference>
<keyword evidence="6" id="KW-0862">Zinc</keyword>
<evidence type="ECO:0000256" key="1">
    <source>
        <dbReference type="ARBA" id="ARBA00004711"/>
    </source>
</evidence>
<dbReference type="Gene3D" id="3.30.420.40">
    <property type="match status" value="1"/>
</dbReference>
<evidence type="ECO:0000313" key="13">
    <source>
        <dbReference type="Proteomes" id="UP000503264"/>
    </source>
</evidence>
<dbReference type="Pfam" id="PF07503">
    <property type="entry name" value="zf-HYPF"/>
    <property type="match status" value="2"/>
</dbReference>
<dbReference type="Pfam" id="PF01300">
    <property type="entry name" value="Sua5_yciO_yrdC"/>
    <property type="match status" value="1"/>
</dbReference>
<dbReference type="Pfam" id="PF22521">
    <property type="entry name" value="HypF_C_2"/>
    <property type="match status" value="1"/>
</dbReference>
<dbReference type="PROSITE" id="PS00150">
    <property type="entry name" value="ACYLPHOSPHATASE_1"/>
    <property type="match status" value="1"/>
</dbReference>
<feature type="active site" evidence="9">
    <location>
        <position position="19"/>
    </location>
</feature>
<dbReference type="Proteomes" id="UP000503264">
    <property type="component" value="Chromosome"/>
</dbReference>
<dbReference type="Gene3D" id="3.90.870.50">
    <property type="match status" value="1"/>
</dbReference>
<dbReference type="InterPro" id="IPR006070">
    <property type="entry name" value="Sua5-like_dom"/>
</dbReference>
<comment type="pathway">
    <text evidence="1">Protein modification; [NiFe] hydrogenase maturation.</text>
</comment>
<dbReference type="PANTHER" id="PTHR42959">
    <property type="entry name" value="CARBAMOYLTRANSFERASE"/>
    <property type="match status" value="1"/>
</dbReference>
<gene>
    <name evidence="12" type="primary">hypF</name>
    <name evidence="12" type="ORF">CMUC_1392</name>
</gene>
<dbReference type="GO" id="GO:0016743">
    <property type="term" value="F:carboxyl- or carbamoyltransferase activity"/>
    <property type="evidence" value="ECO:0007669"/>
    <property type="project" value="UniProtKB-UniRule"/>
</dbReference>
<accession>A0A6G5QI31</accession>
<dbReference type="EC" id="6.2.-.-" evidence="8"/>